<dbReference type="Gene3D" id="2.60.40.10">
    <property type="entry name" value="Immunoglobulins"/>
    <property type="match status" value="1"/>
</dbReference>
<organism evidence="13 14">
    <name type="scientific">Wenyingzhuangia gilva</name>
    <dbReference type="NCBI Taxonomy" id="3057677"/>
    <lineage>
        <taxon>Bacteria</taxon>
        <taxon>Pseudomonadati</taxon>
        <taxon>Bacteroidota</taxon>
        <taxon>Flavobacteriia</taxon>
        <taxon>Flavobacteriales</taxon>
        <taxon>Flavobacteriaceae</taxon>
        <taxon>Wenyingzhuangia</taxon>
    </lineage>
</organism>
<feature type="signal peptide" evidence="9">
    <location>
        <begin position="1"/>
        <end position="18"/>
    </location>
</feature>
<keyword evidence="3 7" id="KW-0597">Phosphoprotein</keyword>
<dbReference type="CDD" id="cd17574">
    <property type="entry name" value="REC_OmpR"/>
    <property type="match status" value="1"/>
</dbReference>
<dbReference type="Gene3D" id="2.130.10.10">
    <property type="entry name" value="YVTN repeat-like/Quinoprotein amine dehydrogenase"/>
    <property type="match status" value="3"/>
</dbReference>
<keyword evidence="6" id="KW-0804">Transcription</keyword>
<feature type="modified residue" description="4-aspartylphosphate" evidence="7">
    <location>
        <position position="1235"/>
    </location>
</feature>
<feature type="domain" description="HTH araC/xylS-type" evidence="10">
    <location>
        <begin position="1334"/>
        <end position="1433"/>
    </location>
</feature>
<dbReference type="SUPFAM" id="SSF50998">
    <property type="entry name" value="Quinoprotein alcohol dehydrogenase-like"/>
    <property type="match status" value="1"/>
</dbReference>
<dbReference type="InterPro" id="IPR011110">
    <property type="entry name" value="Reg_prop"/>
</dbReference>
<dbReference type="SUPFAM" id="SSF46689">
    <property type="entry name" value="Homeodomain-like"/>
    <property type="match status" value="1"/>
</dbReference>
<dbReference type="SUPFAM" id="SSF63829">
    <property type="entry name" value="Calcium-dependent phosphotriesterase"/>
    <property type="match status" value="2"/>
</dbReference>
<keyword evidence="5" id="KW-0238">DNA-binding</keyword>
<dbReference type="EMBL" id="JAUMIT010000001">
    <property type="protein sequence ID" value="MDO3693259.1"/>
    <property type="molecule type" value="Genomic_DNA"/>
</dbReference>
<reference evidence="13" key="1">
    <citation type="submission" date="2023-07" db="EMBL/GenBank/DDBJ databases">
        <title>Wenyingzhuangia sp. chi5 genome sequencing and assembly.</title>
        <authorList>
            <person name="Park S."/>
        </authorList>
    </citation>
    <scope>NUCLEOTIDE SEQUENCE</scope>
    <source>
        <strain evidence="13">Chi5</strain>
    </source>
</reference>
<keyword evidence="4" id="KW-0805">Transcription regulation</keyword>
<dbReference type="SMART" id="SM00387">
    <property type="entry name" value="HATPase_c"/>
    <property type="match status" value="1"/>
</dbReference>
<dbReference type="InterPro" id="IPR011047">
    <property type="entry name" value="Quinoprotein_ADH-like_sf"/>
</dbReference>
<dbReference type="InterPro" id="IPR003661">
    <property type="entry name" value="HisK_dim/P_dom"/>
</dbReference>
<feature type="transmembrane region" description="Helical" evidence="8">
    <location>
        <begin position="887"/>
        <end position="908"/>
    </location>
</feature>
<dbReference type="EC" id="2.7.13.3" evidence="2"/>
<feature type="chain" id="PRO_5047296240" description="histidine kinase" evidence="9">
    <location>
        <begin position="19"/>
        <end position="1438"/>
    </location>
</feature>
<dbReference type="SMART" id="SM00448">
    <property type="entry name" value="REC"/>
    <property type="match status" value="1"/>
</dbReference>
<evidence type="ECO:0000256" key="9">
    <source>
        <dbReference type="SAM" id="SignalP"/>
    </source>
</evidence>
<name>A0ABT8VMR1_9FLAO</name>
<dbReference type="Gene3D" id="3.40.50.2300">
    <property type="match status" value="1"/>
</dbReference>
<keyword evidence="8" id="KW-1133">Transmembrane helix</keyword>
<evidence type="ECO:0000313" key="13">
    <source>
        <dbReference type="EMBL" id="MDO3693259.1"/>
    </source>
</evidence>
<dbReference type="InterPro" id="IPR011006">
    <property type="entry name" value="CheY-like_superfamily"/>
</dbReference>
<evidence type="ECO:0000256" key="8">
    <source>
        <dbReference type="SAM" id="Phobius"/>
    </source>
</evidence>
<dbReference type="PRINTS" id="PR00344">
    <property type="entry name" value="BCTRLSENSOR"/>
</dbReference>
<dbReference type="Pfam" id="PF00512">
    <property type="entry name" value="HisKA"/>
    <property type="match status" value="1"/>
</dbReference>
<dbReference type="Pfam" id="PF00072">
    <property type="entry name" value="Response_reg"/>
    <property type="match status" value="1"/>
</dbReference>
<dbReference type="InterPro" id="IPR001789">
    <property type="entry name" value="Sig_transdc_resp-reg_receiver"/>
</dbReference>
<dbReference type="SMART" id="SM00342">
    <property type="entry name" value="HTH_ARAC"/>
    <property type="match status" value="1"/>
</dbReference>
<dbReference type="InterPro" id="IPR004358">
    <property type="entry name" value="Sig_transdc_His_kin-like_C"/>
</dbReference>
<dbReference type="PROSITE" id="PS50110">
    <property type="entry name" value="RESPONSE_REGULATORY"/>
    <property type="match status" value="1"/>
</dbReference>
<keyword evidence="8" id="KW-0472">Membrane</keyword>
<dbReference type="Proteomes" id="UP001168642">
    <property type="component" value="Unassembled WGS sequence"/>
</dbReference>
<gene>
    <name evidence="13" type="ORF">QVZ41_00150</name>
</gene>
<dbReference type="Pfam" id="PF02518">
    <property type="entry name" value="HATPase_c"/>
    <property type="match status" value="1"/>
</dbReference>
<evidence type="ECO:0000256" key="5">
    <source>
        <dbReference type="ARBA" id="ARBA00023125"/>
    </source>
</evidence>
<dbReference type="Pfam" id="PF12833">
    <property type="entry name" value="HTH_18"/>
    <property type="match status" value="1"/>
</dbReference>
<dbReference type="InterPro" id="IPR009057">
    <property type="entry name" value="Homeodomain-like_sf"/>
</dbReference>
<evidence type="ECO:0000259" key="12">
    <source>
        <dbReference type="PROSITE" id="PS50110"/>
    </source>
</evidence>
<dbReference type="InterPro" id="IPR018062">
    <property type="entry name" value="HTH_AraC-typ_CS"/>
</dbReference>
<dbReference type="CDD" id="cd00082">
    <property type="entry name" value="HisKA"/>
    <property type="match status" value="1"/>
</dbReference>
<sequence>MKNKFCYLLFLLSFFLNAQNIYIEKLDIKNGLPDNSVRDIIQDEHGYLWFGTLNGLSRFDGKSFKNYNSIPGDTTSLTNSRMVKISEDKKGFIWCWADDLNLQRVNPITNEVLNLNKHLLKRDFPVEGFRITSNGDMWAWGNNGCTKISYIENSYQLKAEIFNTKNGLTSNDVHFVFEDLLGNMWIGTENSLVKIKFSKGEKIINTYYQNTSFISFNTHKNNIWFGTTSKGIIKYNPKTNKFIPVVSINKKLKSNSVISINQYNDDILLLGSNEFLLEYNIPKDESSLIYHENFNGISKFYNDSFNNTWLIAQKRGIFKYSIGSKKIEYYDLDAEERFFLGDSDKQKILEDSNKNLWIGIHGGGLFLYNRNNNTFSKFKSNEEKIGSLSSNIVLSIFEDSSKNLWVGTMYGGINKINLTNENFIWHKPINNPINIFENEIRASVEDIKGRLWLGSKGGKIFCYSNYDLQFTFPDDLSKENQQKFKNINVYSLYIDHLNNMWIGTKGKGLFVIKSITDTAPKNLEIIHIESKNSKALNDVYAIIQDHNKNYWFGSHGYGLAQMSTPFNNPKITTYTQKKSSDQLLSNYIRCLFFDKDHNLWIGTSDGINLLMSNELNKKNKKFISIKNIKNSISSLTYNSVDHIFQASDNSIYLSTMGGGMNILNYSDFKDRKFKFTHLSVANGLSSNKIFAMQEDIDKNIWISTSLGLNKYYPKRNKFENFFVEGYGLNYFTEGCVNKLNNGDFLFGHHKGFLTFNPKNITKDTTAYPLVLSKFFVNGNEQIPRKSDIIQKNIEYIDNVELSYTQNTIRFDFSVLDFKNPEKIQYSYKLDHFDKNWSTPLTSNTAIYQNLPHGNYTFLLKATNSDGLELPKTLKFNVNIKPPFFKSYLGYFLMVLFFGSIFFAFLYLYKRQISAKNSIVFADKLNEKKLVYYTNISHEFKTPLTLISCHLQDIIDDNEVSNQTKLSTKKIQKSTTYLLNLVEQILDFRKIREEKMKLLLINTNIVDFIKNIHDQFMPLATKEGINLSFKTNSENIVGHIDVKMLKKIVYNLLSNAIKFTPSDKSIKISLKLINNNEYIKIKIKDEGKGISKEDQKHLFERFGKSENSSGIGLFYVKELVNCHKGTIEVTSEIDQGTCFNILLPIHKKHYKGEDIEVSDIVVNESNFYEPKLEVQKDFKTENANKQYSILIIDDNDEMRDYLGTKFQQYFNVFTAENGKTGVEAAIKEVPDIIVCDLMMPLVDGIGAIKLLRENFNTCHIPIVLLTANSSEHKKIEGIKIGADDYITKPFNFKYLKLKIDALINQRNIIIQSFSKNPELSMDILTNTDEDKKFIEQVKLIVEETIGEADFSINLILSKMGLSRTVFYKKMKEITGETPHEFISTIQMKKAALLLKNTNYTIAEVSLTCGFNDANYFSKIFKKYFGQTPKTYQVEHKTQS</sequence>
<dbReference type="Gene3D" id="3.30.565.10">
    <property type="entry name" value="Histidine kinase-like ATPase, C-terminal domain"/>
    <property type="match status" value="1"/>
</dbReference>
<evidence type="ECO:0000259" key="11">
    <source>
        <dbReference type="PROSITE" id="PS50109"/>
    </source>
</evidence>
<dbReference type="InterPro" id="IPR005467">
    <property type="entry name" value="His_kinase_dom"/>
</dbReference>
<dbReference type="InterPro" id="IPR013783">
    <property type="entry name" value="Ig-like_fold"/>
</dbReference>
<dbReference type="Gene3D" id="1.10.287.130">
    <property type="match status" value="1"/>
</dbReference>
<evidence type="ECO:0000256" key="1">
    <source>
        <dbReference type="ARBA" id="ARBA00000085"/>
    </source>
</evidence>
<dbReference type="PROSITE" id="PS00041">
    <property type="entry name" value="HTH_ARAC_FAMILY_1"/>
    <property type="match status" value="1"/>
</dbReference>
<proteinExistence type="predicted"/>
<feature type="domain" description="Response regulatory" evidence="12">
    <location>
        <begin position="1187"/>
        <end position="1302"/>
    </location>
</feature>
<keyword evidence="8" id="KW-0812">Transmembrane</keyword>
<dbReference type="RefSeq" id="WP_302882532.1">
    <property type="nucleotide sequence ID" value="NZ_JAUMIT010000001.1"/>
</dbReference>
<protein>
    <recommendedName>
        <fullName evidence="2">histidine kinase</fullName>
        <ecNumber evidence="2">2.7.13.3</ecNumber>
    </recommendedName>
</protein>
<dbReference type="PANTHER" id="PTHR43547:SF2">
    <property type="entry name" value="HYBRID SIGNAL TRANSDUCTION HISTIDINE KINASE C"/>
    <property type="match status" value="1"/>
</dbReference>
<comment type="caution">
    <text evidence="13">The sequence shown here is derived from an EMBL/GenBank/DDBJ whole genome shotgun (WGS) entry which is preliminary data.</text>
</comment>
<dbReference type="Pfam" id="PF07494">
    <property type="entry name" value="Reg_prop"/>
    <property type="match status" value="5"/>
</dbReference>
<evidence type="ECO:0000256" key="4">
    <source>
        <dbReference type="ARBA" id="ARBA00023015"/>
    </source>
</evidence>
<dbReference type="Gene3D" id="1.10.10.60">
    <property type="entry name" value="Homeodomain-like"/>
    <property type="match status" value="2"/>
</dbReference>
<evidence type="ECO:0000256" key="3">
    <source>
        <dbReference type="ARBA" id="ARBA00022553"/>
    </source>
</evidence>
<dbReference type="SUPFAM" id="SSF52172">
    <property type="entry name" value="CheY-like"/>
    <property type="match status" value="1"/>
</dbReference>
<evidence type="ECO:0000259" key="10">
    <source>
        <dbReference type="PROSITE" id="PS01124"/>
    </source>
</evidence>
<keyword evidence="9" id="KW-0732">Signal</keyword>
<accession>A0ABT8VMR1</accession>
<dbReference type="InterPro" id="IPR015943">
    <property type="entry name" value="WD40/YVTN_repeat-like_dom_sf"/>
</dbReference>
<dbReference type="InterPro" id="IPR036890">
    <property type="entry name" value="HATPase_C_sf"/>
</dbReference>
<evidence type="ECO:0000313" key="14">
    <source>
        <dbReference type="Proteomes" id="UP001168642"/>
    </source>
</evidence>
<evidence type="ECO:0000256" key="7">
    <source>
        <dbReference type="PROSITE-ProRule" id="PRU00169"/>
    </source>
</evidence>
<dbReference type="InterPro" id="IPR018060">
    <property type="entry name" value="HTH_AraC"/>
</dbReference>
<dbReference type="Pfam" id="PF07495">
    <property type="entry name" value="Y_Y_Y"/>
    <property type="match status" value="1"/>
</dbReference>
<feature type="domain" description="Histidine kinase" evidence="11">
    <location>
        <begin position="934"/>
        <end position="1146"/>
    </location>
</feature>
<dbReference type="SUPFAM" id="SSF47384">
    <property type="entry name" value="Homodimeric domain of signal transducing histidine kinase"/>
    <property type="match status" value="1"/>
</dbReference>
<dbReference type="InterPro" id="IPR011123">
    <property type="entry name" value="Y_Y_Y"/>
</dbReference>
<dbReference type="InterPro" id="IPR003594">
    <property type="entry name" value="HATPase_dom"/>
</dbReference>
<dbReference type="PROSITE" id="PS50109">
    <property type="entry name" value="HIS_KIN"/>
    <property type="match status" value="1"/>
</dbReference>
<comment type="catalytic activity">
    <reaction evidence="1">
        <text>ATP + protein L-histidine = ADP + protein N-phospho-L-histidine.</text>
        <dbReference type="EC" id="2.7.13.3"/>
    </reaction>
</comment>
<evidence type="ECO:0000256" key="2">
    <source>
        <dbReference type="ARBA" id="ARBA00012438"/>
    </source>
</evidence>
<dbReference type="InterPro" id="IPR036097">
    <property type="entry name" value="HisK_dim/P_sf"/>
</dbReference>
<evidence type="ECO:0000256" key="6">
    <source>
        <dbReference type="ARBA" id="ARBA00023163"/>
    </source>
</evidence>
<dbReference type="SMART" id="SM00388">
    <property type="entry name" value="HisKA"/>
    <property type="match status" value="1"/>
</dbReference>
<dbReference type="SUPFAM" id="SSF55874">
    <property type="entry name" value="ATPase domain of HSP90 chaperone/DNA topoisomerase II/histidine kinase"/>
    <property type="match status" value="1"/>
</dbReference>
<dbReference type="PANTHER" id="PTHR43547">
    <property type="entry name" value="TWO-COMPONENT HISTIDINE KINASE"/>
    <property type="match status" value="1"/>
</dbReference>
<dbReference type="PROSITE" id="PS01124">
    <property type="entry name" value="HTH_ARAC_FAMILY_2"/>
    <property type="match status" value="1"/>
</dbReference>
<keyword evidence="14" id="KW-1185">Reference proteome</keyword>